<feature type="region of interest" description="Disordered" evidence="1">
    <location>
        <begin position="709"/>
        <end position="728"/>
    </location>
</feature>
<dbReference type="SMART" id="SM01325">
    <property type="entry name" value="DUF3160"/>
    <property type="match status" value="1"/>
</dbReference>
<accession>A0ABT1SCI3</accession>
<organism evidence="2 3">
    <name type="scientific">Tissierella carlieri</name>
    <dbReference type="NCBI Taxonomy" id="689904"/>
    <lineage>
        <taxon>Bacteria</taxon>
        <taxon>Bacillati</taxon>
        <taxon>Bacillota</taxon>
        <taxon>Tissierellia</taxon>
        <taxon>Tissierellales</taxon>
        <taxon>Tissierellaceae</taxon>
        <taxon>Tissierella</taxon>
    </lineage>
</organism>
<evidence type="ECO:0000313" key="3">
    <source>
        <dbReference type="Proteomes" id="UP001524478"/>
    </source>
</evidence>
<name>A0ABT1SCI3_9FIRM</name>
<evidence type="ECO:0000256" key="1">
    <source>
        <dbReference type="SAM" id="MobiDB-lite"/>
    </source>
</evidence>
<sequence length="728" mass="84479">MKRKSLYSIISLILVLSIIMTGCIGKEVNKIEKEDLANVPDFNENKEETNIEVNQGLVNIGVPYEPIEFEVKVEPYKVEADLSNIENLKIFGEFSEEQLELLVKNNFVVNPTKKEQLFYIYEDNEYKDIPSFITTDSILQVYHIFYDYTLRTLENDKLIGLIKGMTEKSLVDVIDLYGKLKDGEVKDAQLKNIAYFSVAQLLLGNELPENMPKESKEIALEELEKINTHSGFEKSSLFPYDLDYSQFTVRGHYTRSEDFERYFKAMMWYGQAPFPLYFADGERNIEQTLQALLITYSLYSDKENYNKWENIYEPTNFFVGNSDDLDIYQYGELLFKIYGKNPDLNKLNDEKKLDEFYKEADKLPEPKIKPKYTSVTTPAGKQFRFMGQRYVLDAEIIKELVKPIERPIPSGLDVMGVLGSERAKEIQLSKEENQGWQAYPKEFDRLRDKFERLSDKQWMGNMYQGWLWTLKGFLEPFGEGYPSFMTNEAWVEKDLNTALGSWSELKHDTILYGKQSGAEMGGAGFKEVVGYVEPNIEVYEKLLWLTKFSRKNLSARGLDIEGIDMKMEEFEKLLDFLISCSIKELNNEALTIEEYEYIQVYGGVLERLTASFAGDYLRWFEITSETDKNMAVIADFHTIAPNSYSQGGYMEAGVGPAYEIYVVVPIEGKLYLTRGAVFSYHEFISDMRLTDEKWQEMIKEDKQPNMPKWTNSFVRGGKGEIPYPEDYE</sequence>
<dbReference type="Proteomes" id="UP001524478">
    <property type="component" value="Unassembled WGS sequence"/>
</dbReference>
<dbReference type="RefSeq" id="WP_256311979.1">
    <property type="nucleotide sequence ID" value="NZ_JANGAC010000010.1"/>
</dbReference>
<dbReference type="InterPro" id="IPR022601">
    <property type="entry name" value="DUF3160"/>
</dbReference>
<dbReference type="Pfam" id="PF11369">
    <property type="entry name" value="DUF3160"/>
    <property type="match status" value="1"/>
</dbReference>
<comment type="caution">
    <text evidence="2">The sequence shown here is derived from an EMBL/GenBank/DDBJ whole genome shotgun (WGS) entry which is preliminary data.</text>
</comment>
<gene>
    <name evidence="2" type="ORF">NE686_13795</name>
</gene>
<dbReference type="EMBL" id="JANGAC010000010">
    <property type="protein sequence ID" value="MCQ4924170.1"/>
    <property type="molecule type" value="Genomic_DNA"/>
</dbReference>
<protein>
    <submittedName>
        <fullName evidence="2">DUF3160 domain-containing protein</fullName>
    </submittedName>
</protein>
<reference evidence="2 3" key="1">
    <citation type="submission" date="2022-06" db="EMBL/GenBank/DDBJ databases">
        <title>Isolation of gut microbiota from human fecal samples.</title>
        <authorList>
            <person name="Pamer E.G."/>
            <person name="Barat B."/>
            <person name="Waligurski E."/>
            <person name="Medina S."/>
            <person name="Paddock L."/>
            <person name="Mostad J."/>
        </authorList>
    </citation>
    <scope>NUCLEOTIDE SEQUENCE [LARGE SCALE GENOMIC DNA]</scope>
    <source>
        <strain evidence="2 3">DFI.7.95</strain>
    </source>
</reference>
<proteinExistence type="predicted"/>
<keyword evidence="3" id="KW-1185">Reference proteome</keyword>
<dbReference type="PROSITE" id="PS51257">
    <property type="entry name" value="PROKAR_LIPOPROTEIN"/>
    <property type="match status" value="1"/>
</dbReference>
<evidence type="ECO:0000313" key="2">
    <source>
        <dbReference type="EMBL" id="MCQ4924170.1"/>
    </source>
</evidence>